<dbReference type="EMBL" id="BART01022430">
    <property type="protein sequence ID" value="GAG96271.1"/>
    <property type="molecule type" value="Genomic_DNA"/>
</dbReference>
<accession>X1DIN3</accession>
<organism evidence="2">
    <name type="scientific">marine sediment metagenome</name>
    <dbReference type="NCBI Taxonomy" id="412755"/>
    <lineage>
        <taxon>unclassified sequences</taxon>
        <taxon>metagenomes</taxon>
        <taxon>ecological metagenomes</taxon>
    </lineage>
</organism>
<sequence>VAGQVAIKTSTQAEPGPSSEPVGANFGDQVELLGYDAVLQGGTLGVVLHWRSIQPPTADYSVFLHLVDANGQAVAQDDGQPQGGAYPTSVWDTNEVVQDEHDLLLPPYLPHGDYYLRVGLYLLETGERLQLEGDGDSLEIGPLSVKE</sequence>
<gene>
    <name evidence="2" type="ORF">S01H4_41060</name>
</gene>
<name>X1DIN3_9ZZZZ</name>
<reference evidence="2" key="1">
    <citation type="journal article" date="2014" name="Front. Microbiol.">
        <title>High frequency of phylogenetically diverse reductive dehalogenase-homologous genes in deep subseafloor sedimentary metagenomes.</title>
        <authorList>
            <person name="Kawai M."/>
            <person name="Futagami T."/>
            <person name="Toyoda A."/>
            <person name="Takaki Y."/>
            <person name="Nishi S."/>
            <person name="Hori S."/>
            <person name="Arai W."/>
            <person name="Tsubouchi T."/>
            <person name="Morono Y."/>
            <person name="Uchiyama I."/>
            <person name="Ito T."/>
            <person name="Fujiyama A."/>
            <person name="Inagaki F."/>
            <person name="Takami H."/>
        </authorList>
    </citation>
    <scope>NUCLEOTIDE SEQUENCE</scope>
    <source>
        <strain evidence="2">Expedition CK06-06</strain>
    </source>
</reference>
<comment type="caution">
    <text evidence="2">The sequence shown here is derived from an EMBL/GenBank/DDBJ whole genome shotgun (WGS) entry which is preliminary data.</text>
</comment>
<evidence type="ECO:0000313" key="2">
    <source>
        <dbReference type="EMBL" id="GAG96271.1"/>
    </source>
</evidence>
<protein>
    <recommendedName>
        <fullName evidence="3">Wzt C-terminal domain-containing protein</fullName>
    </recommendedName>
</protein>
<evidence type="ECO:0008006" key="3">
    <source>
        <dbReference type="Google" id="ProtNLM"/>
    </source>
</evidence>
<feature type="non-terminal residue" evidence="2">
    <location>
        <position position="1"/>
    </location>
</feature>
<evidence type="ECO:0000256" key="1">
    <source>
        <dbReference type="SAM" id="MobiDB-lite"/>
    </source>
</evidence>
<dbReference type="AlphaFoldDB" id="X1DIN3"/>
<proteinExistence type="predicted"/>
<feature type="region of interest" description="Disordered" evidence="1">
    <location>
        <begin position="1"/>
        <end position="25"/>
    </location>
</feature>